<name>A0A5A5RA40_MICAE</name>
<dbReference type="RefSeq" id="WP_008202288.1">
    <property type="nucleotide sequence ID" value="NZ_BHVO01000074.1"/>
</dbReference>
<evidence type="ECO:0000313" key="2">
    <source>
        <dbReference type="Proteomes" id="UP000323569"/>
    </source>
</evidence>
<reference evidence="1 2" key="1">
    <citation type="submission" date="2018-09" db="EMBL/GenBank/DDBJ databases">
        <title>Evolutionary history of phycoerythrin pigmentation in the water bloom-forming cyanobacterium Microcystis aeruginosa.</title>
        <authorList>
            <person name="Tanabe Y."/>
            <person name="Tanabe Y."/>
            <person name="Yamaguchi H."/>
        </authorList>
    </citation>
    <scope>NUCLEOTIDE SEQUENCE [LARGE SCALE GENOMIC DNA]</scope>
    <source>
        <strain evidence="1 2">NIES-2519</strain>
    </source>
</reference>
<dbReference type="Proteomes" id="UP000323569">
    <property type="component" value="Unassembled WGS sequence"/>
</dbReference>
<evidence type="ECO:0008006" key="3">
    <source>
        <dbReference type="Google" id="ProtNLM"/>
    </source>
</evidence>
<sequence length="194" mass="22535">MALPRYQVTLQDQSGSIGQAELTEATQDDMPSLKRGECEFYWESFWEKADFQYQAIVKLTLNGKCLGLVHFSAFNDSVEDIEELKNKSPEYIFIDYLERIDKQTSYKPVGLWLIWYVVNMALSLCTGDCHETLILLHSLSEAIPYYEKQVMMEGINWVTLAPGEEGYAFRFTKQGAKQFCDRIQQRYSPAKFFE</sequence>
<dbReference type="AlphaFoldDB" id="A0A5A5RA40"/>
<dbReference type="EMBL" id="BHVO01000074">
    <property type="protein sequence ID" value="GCA71918.1"/>
    <property type="molecule type" value="Genomic_DNA"/>
</dbReference>
<organism evidence="1 2">
    <name type="scientific">Microcystis aeruginosa NIES-2519</name>
    <dbReference type="NCBI Taxonomy" id="2303981"/>
    <lineage>
        <taxon>Bacteria</taxon>
        <taxon>Bacillati</taxon>
        <taxon>Cyanobacteriota</taxon>
        <taxon>Cyanophyceae</taxon>
        <taxon>Oscillatoriophycideae</taxon>
        <taxon>Chroococcales</taxon>
        <taxon>Microcystaceae</taxon>
        <taxon>Microcystis</taxon>
    </lineage>
</organism>
<accession>A0A5A5RA40</accession>
<protein>
    <recommendedName>
        <fullName evidence="3">N-acetyltransferase domain-containing protein</fullName>
    </recommendedName>
</protein>
<comment type="caution">
    <text evidence="1">The sequence shown here is derived from an EMBL/GenBank/DDBJ whole genome shotgun (WGS) entry which is preliminary data.</text>
</comment>
<gene>
    <name evidence="1" type="ORF">MiYa_03464</name>
</gene>
<proteinExistence type="predicted"/>
<evidence type="ECO:0000313" key="1">
    <source>
        <dbReference type="EMBL" id="GCA71918.1"/>
    </source>
</evidence>